<organism evidence="6 7">
    <name type="scientific">Pantoea eucrina</name>
    <dbReference type="NCBI Taxonomy" id="472693"/>
    <lineage>
        <taxon>Bacteria</taxon>
        <taxon>Pseudomonadati</taxon>
        <taxon>Pseudomonadota</taxon>
        <taxon>Gammaproteobacteria</taxon>
        <taxon>Enterobacterales</taxon>
        <taxon>Erwiniaceae</taxon>
        <taxon>Pantoea</taxon>
    </lineage>
</organism>
<dbReference type="PANTHER" id="PTHR45138:SF9">
    <property type="entry name" value="DIGUANYLATE CYCLASE DGCM-RELATED"/>
    <property type="match status" value="1"/>
</dbReference>
<gene>
    <name evidence="6" type="ORF">N4G40_09610</name>
</gene>
<dbReference type="SMART" id="SM00267">
    <property type="entry name" value="GGDEF"/>
    <property type="match status" value="1"/>
</dbReference>
<evidence type="ECO:0000256" key="2">
    <source>
        <dbReference type="ARBA" id="ARBA00012528"/>
    </source>
</evidence>
<dbReference type="NCBIfam" id="TIGR00254">
    <property type="entry name" value="GGDEF"/>
    <property type="match status" value="1"/>
</dbReference>
<dbReference type="InterPro" id="IPR043128">
    <property type="entry name" value="Rev_trsase/Diguanyl_cyclase"/>
</dbReference>
<sequence>MTSSLLLGALLIFQKSNIEDSLLDSNIAYARKLAETTDFFLTMAQNELAWSATQIQDLSDEALLRRETERLRRQSGLFNSVAVVDRNATLVAISPPGQKDAGTTVTSGVSRRAILSQQASISSPFTSALGNYVVFISQPLRSRDGQYLGYIGGAVYLKKHGLFSDILSQHFNGKYTLVSIVSRSGLIIYSNDPTLVGTHVPMNDTLLRQVATTDSGRLIVNSGGKQFLTGYAAIRATDWNIYIAGTGETVKNILASTVRKAFWFLLIIIVLNAAVVAFLSGRVASPLERLTERIREDGSEAEPSSLASVKGWYHEADRLREAIQMHRHAVAGHLAELHDDAITDPLTGLLNRRGFNILVTQWSEVRELCVVAVDIDHFKKVNDRYGHEAGDAVLVQVAALLSQAGRTGDVVSRFGGEEFIVLLPLTSLDEAARFAERLRSTVASATFLHTGNMTVSAGVASLSDSEQNWDSLLRRADEALYEAKKTGRNAVVVASARGFRHSASAE</sequence>
<comment type="catalytic activity">
    <reaction evidence="3">
        <text>2 GTP = 3',3'-c-di-GMP + 2 diphosphate</text>
        <dbReference type="Rhea" id="RHEA:24898"/>
        <dbReference type="ChEBI" id="CHEBI:33019"/>
        <dbReference type="ChEBI" id="CHEBI:37565"/>
        <dbReference type="ChEBI" id="CHEBI:58805"/>
        <dbReference type="EC" id="2.7.7.65"/>
    </reaction>
</comment>
<keyword evidence="4" id="KW-1133">Transmembrane helix</keyword>
<dbReference type="InterPro" id="IPR029787">
    <property type="entry name" value="Nucleotide_cyclase"/>
</dbReference>
<dbReference type="Gene3D" id="3.30.70.270">
    <property type="match status" value="1"/>
</dbReference>
<keyword evidence="7" id="KW-1185">Reference proteome</keyword>
<dbReference type="RefSeq" id="WP_322542498.1">
    <property type="nucleotide sequence ID" value="NZ_JAOBTT010000001.1"/>
</dbReference>
<name>A0ABU5LF80_9GAMM</name>
<dbReference type="SUPFAM" id="SSF103190">
    <property type="entry name" value="Sensory domain-like"/>
    <property type="match status" value="2"/>
</dbReference>
<dbReference type="SUPFAM" id="SSF55073">
    <property type="entry name" value="Nucleotide cyclase"/>
    <property type="match status" value="1"/>
</dbReference>
<dbReference type="InterPro" id="IPR050469">
    <property type="entry name" value="Diguanylate_Cyclase"/>
</dbReference>
<keyword evidence="4" id="KW-0812">Transmembrane</keyword>
<dbReference type="EMBL" id="JAOBTT010000001">
    <property type="protein sequence ID" value="MDZ7278528.1"/>
    <property type="molecule type" value="Genomic_DNA"/>
</dbReference>
<accession>A0ABU5LF80</accession>
<dbReference type="Proteomes" id="UP001288620">
    <property type="component" value="Unassembled WGS sequence"/>
</dbReference>
<feature type="transmembrane region" description="Helical" evidence="4">
    <location>
        <begin position="261"/>
        <end position="279"/>
    </location>
</feature>
<evidence type="ECO:0000313" key="6">
    <source>
        <dbReference type="EMBL" id="MDZ7278528.1"/>
    </source>
</evidence>
<dbReference type="CDD" id="cd18773">
    <property type="entry name" value="PDC1_HK_sensor"/>
    <property type="match status" value="1"/>
</dbReference>
<proteinExistence type="predicted"/>
<dbReference type="InterPro" id="IPR029151">
    <property type="entry name" value="Sensor-like_sf"/>
</dbReference>
<comment type="pathway">
    <text evidence="1">Purine metabolism; 3',5'-cyclic di-GMP biosynthesis.</text>
</comment>
<reference evidence="7" key="1">
    <citation type="submission" date="2023-07" db="EMBL/GenBank/DDBJ databases">
        <title>Structural and functional analysis of rice phyllospheric bacteria for their antimicrobial properties and defense elicitation against blast disease.</title>
        <authorList>
            <person name="Sahu K.P."/>
            <person name="Asharani P."/>
            <person name="Kumar M."/>
            <person name="Reddy B."/>
            <person name="Kumar A."/>
        </authorList>
    </citation>
    <scope>NUCLEOTIDE SEQUENCE [LARGE SCALE GENOMIC DNA]</scope>
    <source>
        <strain evidence="7">OsEp_Plm_30P10</strain>
    </source>
</reference>
<evidence type="ECO:0000256" key="4">
    <source>
        <dbReference type="SAM" id="Phobius"/>
    </source>
</evidence>
<keyword evidence="4" id="KW-0472">Membrane</keyword>
<dbReference type="EC" id="2.7.7.65" evidence="2"/>
<dbReference type="PROSITE" id="PS50887">
    <property type="entry name" value="GGDEF"/>
    <property type="match status" value="1"/>
</dbReference>
<protein>
    <recommendedName>
        <fullName evidence="2">diguanylate cyclase</fullName>
        <ecNumber evidence="2">2.7.7.65</ecNumber>
    </recommendedName>
</protein>
<evidence type="ECO:0000313" key="7">
    <source>
        <dbReference type="Proteomes" id="UP001288620"/>
    </source>
</evidence>
<evidence type="ECO:0000259" key="5">
    <source>
        <dbReference type="PROSITE" id="PS50887"/>
    </source>
</evidence>
<comment type="caution">
    <text evidence="6">The sequence shown here is derived from an EMBL/GenBank/DDBJ whole genome shotgun (WGS) entry which is preliminary data.</text>
</comment>
<evidence type="ECO:0000256" key="3">
    <source>
        <dbReference type="ARBA" id="ARBA00034247"/>
    </source>
</evidence>
<evidence type="ECO:0000256" key="1">
    <source>
        <dbReference type="ARBA" id="ARBA00004665"/>
    </source>
</evidence>
<dbReference type="Pfam" id="PF00990">
    <property type="entry name" value="GGDEF"/>
    <property type="match status" value="1"/>
</dbReference>
<dbReference type="Gene3D" id="3.30.450.20">
    <property type="entry name" value="PAS domain"/>
    <property type="match status" value="1"/>
</dbReference>
<dbReference type="CDD" id="cd01949">
    <property type="entry name" value="GGDEF"/>
    <property type="match status" value="1"/>
</dbReference>
<feature type="domain" description="GGDEF" evidence="5">
    <location>
        <begin position="366"/>
        <end position="496"/>
    </location>
</feature>
<dbReference type="InterPro" id="IPR000160">
    <property type="entry name" value="GGDEF_dom"/>
</dbReference>
<dbReference type="PANTHER" id="PTHR45138">
    <property type="entry name" value="REGULATORY COMPONENTS OF SENSORY TRANSDUCTION SYSTEM"/>
    <property type="match status" value="1"/>
</dbReference>